<comment type="caution">
    <text evidence="1">The sequence shown here is derived from an EMBL/GenBank/DDBJ whole genome shotgun (WGS) entry which is preliminary data.</text>
</comment>
<evidence type="ECO:0000313" key="2">
    <source>
        <dbReference type="Proteomes" id="UP001234297"/>
    </source>
</evidence>
<keyword evidence="2" id="KW-1185">Reference proteome</keyword>
<protein>
    <submittedName>
        <fullName evidence="1">Uncharacterized protein</fullName>
    </submittedName>
</protein>
<gene>
    <name evidence="1" type="ORF">MRB53_030331</name>
</gene>
<organism evidence="1 2">
    <name type="scientific">Persea americana</name>
    <name type="common">Avocado</name>
    <dbReference type="NCBI Taxonomy" id="3435"/>
    <lineage>
        <taxon>Eukaryota</taxon>
        <taxon>Viridiplantae</taxon>
        <taxon>Streptophyta</taxon>
        <taxon>Embryophyta</taxon>
        <taxon>Tracheophyta</taxon>
        <taxon>Spermatophyta</taxon>
        <taxon>Magnoliopsida</taxon>
        <taxon>Magnoliidae</taxon>
        <taxon>Laurales</taxon>
        <taxon>Lauraceae</taxon>
        <taxon>Persea</taxon>
    </lineage>
</organism>
<reference evidence="1 2" key="1">
    <citation type="journal article" date="2022" name="Hortic Res">
        <title>A haplotype resolved chromosomal level avocado genome allows analysis of novel avocado genes.</title>
        <authorList>
            <person name="Nath O."/>
            <person name="Fletcher S.J."/>
            <person name="Hayward A."/>
            <person name="Shaw L.M."/>
            <person name="Masouleh A.K."/>
            <person name="Furtado A."/>
            <person name="Henry R.J."/>
            <person name="Mitter N."/>
        </authorList>
    </citation>
    <scope>NUCLEOTIDE SEQUENCE [LARGE SCALE GENOMIC DNA]</scope>
    <source>
        <strain evidence="2">cv. Hass</strain>
    </source>
</reference>
<dbReference type="EMBL" id="CM056818">
    <property type="protein sequence ID" value="KAJ8621802.1"/>
    <property type="molecule type" value="Genomic_DNA"/>
</dbReference>
<evidence type="ECO:0000313" key="1">
    <source>
        <dbReference type="EMBL" id="KAJ8621802.1"/>
    </source>
</evidence>
<dbReference type="Proteomes" id="UP001234297">
    <property type="component" value="Chromosome 10"/>
</dbReference>
<accession>A0ACC2KLA9</accession>
<sequence>MNFPSRAEIIGRSFSLQKSSGSPSRRTQTGAEPRWGSKFGTQAVTSIGAPATVHEEPSSALEGYDITLVKVFQFSSSNDSSSSITGMEAAHNCTVSRGRQQILDPSSWKPVGGVGHKAVWKEVGL</sequence>
<proteinExistence type="predicted"/>
<name>A0ACC2KLA9_PERAE</name>